<feature type="domain" description="N-acetyltransferase" evidence="1">
    <location>
        <begin position="30"/>
        <end position="182"/>
    </location>
</feature>
<evidence type="ECO:0000259" key="1">
    <source>
        <dbReference type="PROSITE" id="PS51186"/>
    </source>
</evidence>
<dbReference type="InterPro" id="IPR016181">
    <property type="entry name" value="Acyl_CoA_acyltransferase"/>
</dbReference>
<dbReference type="RefSeq" id="WP_060672277.1">
    <property type="nucleotide sequence ID" value="NZ_LIXZ01000006.1"/>
</dbReference>
<dbReference type="SUPFAM" id="SSF55729">
    <property type="entry name" value="Acyl-CoA N-acyltransferases (Nat)"/>
    <property type="match status" value="1"/>
</dbReference>
<dbReference type="PANTHER" id="PTHR43441">
    <property type="entry name" value="RIBOSOMAL-PROTEIN-SERINE ACETYLTRANSFERASE"/>
    <property type="match status" value="1"/>
</dbReference>
<organism evidence="2 3">
    <name type="scientific">Rossellomorea vietnamensis</name>
    <dbReference type="NCBI Taxonomy" id="218284"/>
    <lineage>
        <taxon>Bacteria</taxon>
        <taxon>Bacillati</taxon>
        <taxon>Bacillota</taxon>
        <taxon>Bacilli</taxon>
        <taxon>Bacillales</taxon>
        <taxon>Bacillaceae</taxon>
        <taxon>Rossellomorea</taxon>
    </lineage>
</organism>
<dbReference type="InterPro" id="IPR000182">
    <property type="entry name" value="GNAT_dom"/>
</dbReference>
<accession>A0A0P6W1P5</accession>
<dbReference type="Gene3D" id="3.40.630.30">
    <property type="match status" value="1"/>
</dbReference>
<dbReference type="PATRIC" id="fig|218284.4.peg.3576"/>
<gene>
    <name evidence="2" type="ORF">AM506_09585</name>
</gene>
<dbReference type="PANTHER" id="PTHR43441:SF3">
    <property type="entry name" value="ACETYLTRANSFERASE"/>
    <property type="match status" value="1"/>
</dbReference>
<proteinExistence type="predicted"/>
<dbReference type="Proteomes" id="UP000050398">
    <property type="component" value="Unassembled WGS sequence"/>
</dbReference>
<dbReference type="GO" id="GO:1990189">
    <property type="term" value="F:protein N-terminal-serine acetyltransferase activity"/>
    <property type="evidence" value="ECO:0007669"/>
    <property type="project" value="TreeGrafter"/>
</dbReference>
<dbReference type="PROSITE" id="PS51186">
    <property type="entry name" value="GNAT"/>
    <property type="match status" value="1"/>
</dbReference>
<sequence>MKNPSLIEFPERIETPRLSIRPCMPGDGPAVFKAVSESREELKPWLPFARKEQTLEEVEAGVRDSYAEFLQKTDIRLHIYLKETDEFIGSTGLHRIDWDVPKVEIGYWLHTRYTKKGYIVEAVKELTRFALNDLSCKRVEIRCDERNAASRKVPERLGFKLEGILRHDHLDENGIDAHDTCVYSLIPGDMIKS</sequence>
<protein>
    <recommendedName>
        <fullName evidence="1">N-acetyltransferase domain-containing protein</fullName>
    </recommendedName>
</protein>
<name>A0A0P6W1P5_9BACI</name>
<dbReference type="OrthoDB" id="9799321at2"/>
<evidence type="ECO:0000313" key="2">
    <source>
        <dbReference type="EMBL" id="KPL59708.1"/>
    </source>
</evidence>
<comment type="caution">
    <text evidence="2">The sequence shown here is derived from an EMBL/GenBank/DDBJ whole genome shotgun (WGS) entry which is preliminary data.</text>
</comment>
<dbReference type="GO" id="GO:0005737">
    <property type="term" value="C:cytoplasm"/>
    <property type="evidence" value="ECO:0007669"/>
    <property type="project" value="TreeGrafter"/>
</dbReference>
<dbReference type="InterPro" id="IPR051908">
    <property type="entry name" value="Ribosomal_N-acetyltransferase"/>
</dbReference>
<dbReference type="Pfam" id="PF13302">
    <property type="entry name" value="Acetyltransf_3"/>
    <property type="match status" value="1"/>
</dbReference>
<reference evidence="2 3" key="1">
    <citation type="submission" date="2015-08" db="EMBL/GenBank/DDBJ databases">
        <title>Draft Genome Sequence of Bacillus vietnamensis UCD-SED5.</title>
        <authorList>
            <person name="Lee R.D."/>
            <person name="Jospin G."/>
            <person name="Lang J.M."/>
            <person name="Coil D.A."/>
            <person name="Eisen J.A."/>
        </authorList>
    </citation>
    <scope>NUCLEOTIDE SEQUENCE [LARGE SCALE GENOMIC DNA]</scope>
    <source>
        <strain evidence="2 3">UCD-SED5</strain>
    </source>
</reference>
<dbReference type="AlphaFoldDB" id="A0A0P6W1P5"/>
<evidence type="ECO:0000313" key="3">
    <source>
        <dbReference type="Proteomes" id="UP000050398"/>
    </source>
</evidence>
<dbReference type="EMBL" id="LIXZ01000006">
    <property type="protein sequence ID" value="KPL59708.1"/>
    <property type="molecule type" value="Genomic_DNA"/>
</dbReference>
<dbReference type="GO" id="GO:0008999">
    <property type="term" value="F:protein-N-terminal-alanine acetyltransferase activity"/>
    <property type="evidence" value="ECO:0007669"/>
    <property type="project" value="TreeGrafter"/>
</dbReference>